<comment type="caution">
    <text evidence="2">The sequence shown here is derived from an EMBL/GenBank/DDBJ whole genome shotgun (WGS) entry which is preliminary data.</text>
</comment>
<reference evidence="2" key="1">
    <citation type="journal article" date="2021" name="PeerJ">
        <title>Extensive microbial diversity within the chicken gut microbiome revealed by metagenomics and culture.</title>
        <authorList>
            <person name="Gilroy R."/>
            <person name="Ravi A."/>
            <person name="Getino M."/>
            <person name="Pursley I."/>
            <person name="Horton D.L."/>
            <person name="Alikhan N.F."/>
            <person name="Baker D."/>
            <person name="Gharbi K."/>
            <person name="Hall N."/>
            <person name="Watson M."/>
            <person name="Adriaenssens E.M."/>
            <person name="Foster-Nyarko E."/>
            <person name="Jarju S."/>
            <person name="Secka A."/>
            <person name="Antonio M."/>
            <person name="Oren A."/>
            <person name="Chaudhuri R.R."/>
            <person name="La Ragione R."/>
            <person name="Hildebrand F."/>
            <person name="Pallen M.J."/>
        </authorList>
    </citation>
    <scope>NUCLEOTIDE SEQUENCE</scope>
    <source>
        <strain evidence="2">ChiHjej12B11-1927</strain>
    </source>
</reference>
<keyword evidence="1" id="KW-1133">Transmembrane helix</keyword>
<accession>A0A9D1VM75</accession>
<evidence type="ECO:0000313" key="3">
    <source>
        <dbReference type="Proteomes" id="UP000824230"/>
    </source>
</evidence>
<evidence type="ECO:0000313" key="2">
    <source>
        <dbReference type="EMBL" id="HIX37601.1"/>
    </source>
</evidence>
<gene>
    <name evidence="2" type="ORF">H9738_07010</name>
</gene>
<feature type="transmembrane region" description="Helical" evidence="1">
    <location>
        <begin position="7"/>
        <end position="27"/>
    </location>
</feature>
<sequence>MIRYMCLAVIFIMIILAGLIGILSIKYHSDTGITLLLFAGICILIGIISQIAIQDNRIDQESLQRADSELPDSLKFTGRKGLIGPVCYVTEHFLVIIQGGFLRILPIKDILSMEIKKTQGGYYFRRCFLEITTNEKTYQIGLAESMPDTEMKNMIAQIWKKKE</sequence>
<reference evidence="2" key="2">
    <citation type="submission" date="2021-04" db="EMBL/GenBank/DDBJ databases">
        <authorList>
            <person name="Gilroy R."/>
        </authorList>
    </citation>
    <scope>NUCLEOTIDE SEQUENCE</scope>
    <source>
        <strain evidence="2">ChiHjej12B11-1927</strain>
    </source>
</reference>
<dbReference type="Proteomes" id="UP000824230">
    <property type="component" value="Unassembled WGS sequence"/>
</dbReference>
<dbReference type="AlphaFoldDB" id="A0A9D1VM75"/>
<feature type="transmembrane region" description="Helical" evidence="1">
    <location>
        <begin position="33"/>
        <end position="53"/>
    </location>
</feature>
<keyword evidence="1" id="KW-0472">Membrane</keyword>
<name>A0A9D1VM75_9FIRM</name>
<dbReference type="EMBL" id="DXFG01000138">
    <property type="protein sequence ID" value="HIX37601.1"/>
    <property type="molecule type" value="Genomic_DNA"/>
</dbReference>
<organism evidence="2 3">
    <name type="scientific">Candidatus Blautia pullistercoris</name>
    <dbReference type="NCBI Taxonomy" id="2838499"/>
    <lineage>
        <taxon>Bacteria</taxon>
        <taxon>Bacillati</taxon>
        <taxon>Bacillota</taxon>
        <taxon>Clostridia</taxon>
        <taxon>Lachnospirales</taxon>
        <taxon>Lachnospiraceae</taxon>
        <taxon>Blautia</taxon>
    </lineage>
</organism>
<evidence type="ECO:0000256" key="1">
    <source>
        <dbReference type="SAM" id="Phobius"/>
    </source>
</evidence>
<protein>
    <submittedName>
        <fullName evidence="2">Uncharacterized protein</fullName>
    </submittedName>
</protein>
<keyword evidence="1" id="KW-0812">Transmembrane</keyword>
<proteinExistence type="predicted"/>